<evidence type="ECO:0000313" key="3">
    <source>
        <dbReference type="Proteomes" id="UP000092600"/>
    </source>
</evidence>
<reference evidence="2 3" key="1">
    <citation type="journal article" date="2016" name="DNA Res.">
        <title>The draft genome of MD-2 pineapple using hybrid error correction of long reads.</title>
        <authorList>
            <person name="Redwan R.M."/>
            <person name="Saidin A."/>
            <person name="Kumar S.V."/>
        </authorList>
    </citation>
    <scope>NUCLEOTIDE SEQUENCE [LARGE SCALE GENOMIC DNA]</scope>
    <source>
        <strain evidence="3">cv. MD2</strain>
        <tissue evidence="2">Leaf</tissue>
    </source>
</reference>
<evidence type="ECO:0000313" key="2">
    <source>
        <dbReference type="EMBL" id="OAY83625.1"/>
    </source>
</evidence>
<dbReference type="AlphaFoldDB" id="A0A199W3Y6"/>
<dbReference type="STRING" id="4615.A0A199W3Y6"/>
<dbReference type="PANTHER" id="PTHR34954:SF3">
    <property type="entry name" value="EXPRESSED PROTEIN"/>
    <property type="match status" value="1"/>
</dbReference>
<evidence type="ECO:0000256" key="1">
    <source>
        <dbReference type="SAM" id="MobiDB-lite"/>
    </source>
</evidence>
<protein>
    <submittedName>
        <fullName evidence="2">Protein TRIGALACTOSYLDIACYLGLYCEROL 4, chloroplastic</fullName>
    </submittedName>
</protein>
<dbReference type="GO" id="GO:1990052">
    <property type="term" value="P:ER to chloroplast lipid transport"/>
    <property type="evidence" value="ECO:0007669"/>
    <property type="project" value="InterPro"/>
</dbReference>
<feature type="region of interest" description="Disordered" evidence="1">
    <location>
        <begin position="319"/>
        <end position="338"/>
    </location>
</feature>
<dbReference type="EMBL" id="LSRQ01000330">
    <property type="protein sequence ID" value="OAY83625.1"/>
    <property type="molecule type" value="Genomic_DNA"/>
</dbReference>
<dbReference type="GO" id="GO:0009941">
    <property type="term" value="C:chloroplast envelope"/>
    <property type="evidence" value="ECO:0007669"/>
    <property type="project" value="TreeGrafter"/>
</dbReference>
<dbReference type="GO" id="GO:0034196">
    <property type="term" value="P:acylglycerol transport"/>
    <property type="evidence" value="ECO:0007669"/>
    <property type="project" value="InterPro"/>
</dbReference>
<organism evidence="2 3">
    <name type="scientific">Ananas comosus</name>
    <name type="common">Pineapple</name>
    <name type="synonym">Ananas ananas</name>
    <dbReference type="NCBI Taxonomy" id="4615"/>
    <lineage>
        <taxon>Eukaryota</taxon>
        <taxon>Viridiplantae</taxon>
        <taxon>Streptophyta</taxon>
        <taxon>Embryophyta</taxon>
        <taxon>Tracheophyta</taxon>
        <taxon>Spermatophyta</taxon>
        <taxon>Magnoliopsida</taxon>
        <taxon>Liliopsida</taxon>
        <taxon>Poales</taxon>
        <taxon>Bromeliaceae</taxon>
        <taxon>Bromelioideae</taxon>
        <taxon>Ananas</taxon>
    </lineage>
</organism>
<gene>
    <name evidence="2" type="ORF">ACMD2_12911</name>
</gene>
<dbReference type="GO" id="GO:0070300">
    <property type="term" value="F:phosphatidic acid binding"/>
    <property type="evidence" value="ECO:0007669"/>
    <property type="project" value="InterPro"/>
</dbReference>
<dbReference type="InterPro" id="IPR044160">
    <property type="entry name" value="TGD4-like"/>
</dbReference>
<comment type="caution">
    <text evidence="2">The sequence shown here is derived from an EMBL/GenBank/DDBJ whole genome shotgun (WGS) entry which is preliminary data.</text>
</comment>
<sequence length="484" mass="53513">MGSLRTAMDADFYDLDVASPQTLEGSARFVPGEPAPPGLARSSRTVRAQQLSFLRNAFPLGVVPSLSPPTTASHNELGSLALHSLLLGPSAFNWWTALVGQFRPRKLISSIKKEVTIGDELELPSFKDVAKHFLDKSLYAVGLFSQLALTPDTSLLFNVEKHGEKKRRRSKVMLLHKLPNHDVTVEAVAPELFLDSKGTYWEVPTSLSLNISSLISDSGFRYRFGLQKNEGQPEALNSPSQDVPLSLLPGICAKAAFSIERSRDIWREKEKKKVRGRMMEKEPGWVSSYDVRLSEPHAAISGIVGGTCMAWFGGNGNSDPSLPTQSGEVESDRRITTSTKKRNPFSADLFGSLCYTIQRGKFKNDFNDLTRIDARLDISSASAFIRDAAHLISDITRGRVVREVDPLASPRLHVVLQQQVAGPIVFRVDSRIAATSPSGRHAPCVEDVICGLSYSFRMLQSGKILAWFSPKRKEAMIELRLFEF</sequence>
<proteinExistence type="predicted"/>
<accession>A0A199W3Y6</accession>
<name>A0A199W3Y6_ANACO</name>
<dbReference type="Proteomes" id="UP000092600">
    <property type="component" value="Unassembled WGS sequence"/>
</dbReference>
<dbReference type="PANTHER" id="PTHR34954">
    <property type="entry name" value="EXPRESSED PROTEIN"/>
    <property type="match status" value="1"/>
</dbReference>
<feature type="compositionally biased region" description="Polar residues" evidence="1">
    <location>
        <begin position="319"/>
        <end position="328"/>
    </location>
</feature>